<gene>
    <name evidence="10" type="ORF">GIB67_019923</name>
</gene>
<dbReference type="EMBL" id="JACGCM010001428">
    <property type="protein sequence ID" value="KAF6155397.1"/>
    <property type="molecule type" value="Genomic_DNA"/>
</dbReference>
<evidence type="ECO:0000256" key="6">
    <source>
        <dbReference type="ARBA" id="ARBA00022737"/>
    </source>
</evidence>
<dbReference type="SUPFAM" id="SSF52058">
    <property type="entry name" value="L domain-like"/>
    <property type="match status" value="1"/>
</dbReference>
<organism evidence="10 11">
    <name type="scientific">Kingdonia uniflora</name>
    <dbReference type="NCBI Taxonomy" id="39325"/>
    <lineage>
        <taxon>Eukaryota</taxon>
        <taxon>Viridiplantae</taxon>
        <taxon>Streptophyta</taxon>
        <taxon>Embryophyta</taxon>
        <taxon>Tracheophyta</taxon>
        <taxon>Spermatophyta</taxon>
        <taxon>Magnoliopsida</taxon>
        <taxon>Ranunculales</taxon>
        <taxon>Circaeasteraceae</taxon>
        <taxon>Kingdonia</taxon>
    </lineage>
</organism>
<dbReference type="OrthoDB" id="687555at2759"/>
<keyword evidence="9" id="KW-0325">Glycoprotein</keyword>
<dbReference type="Proteomes" id="UP000541444">
    <property type="component" value="Unassembled WGS sequence"/>
</dbReference>
<keyword evidence="8" id="KW-0472">Membrane</keyword>
<evidence type="ECO:0000256" key="1">
    <source>
        <dbReference type="ARBA" id="ARBA00004236"/>
    </source>
</evidence>
<evidence type="ECO:0000313" key="11">
    <source>
        <dbReference type="Proteomes" id="UP000541444"/>
    </source>
</evidence>
<dbReference type="Pfam" id="PF00560">
    <property type="entry name" value="LRR_1"/>
    <property type="match status" value="3"/>
</dbReference>
<keyword evidence="2" id="KW-1003">Cell membrane</keyword>
<dbReference type="InterPro" id="IPR032675">
    <property type="entry name" value="LRR_dom_sf"/>
</dbReference>
<dbReference type="Gene3D" id="3.80.10.10">
    <property type="entry name" value="Ribonuclease Inhibitor"/>
    <property type="match status" value="1"/>
</dbReference>
<dbReference type="GO" id="GO:0005886">
    <property type="term" value="C:plasma membrane"/>
    <property type="evidence" value="ECO:0007669"/>
    <property type="project" value="UniProtKB-SubCell"/>
</dbReference>
<evidence type="ECO:0000313" key="10">
    <source>
        <dbReference type="EMBL" id="KAF6155397.1"/>
    </source>
</evidence>
<evidence type="ECO:0000256" key="5">
    <source>
        <dbReference type="ARBA" id="ARBA00022729"/>
    </source>
</evidence>
<keyword evidence="3" id="KW-0433">Leucine-rich repeat</keyword>
<accession>A0A7J7MKL6</accession>
<keyword evidence="11" id="KW-1185">Reference proteome</keyword>
<dbReference type="PANTHER" id="PTHR27008:SF499">
    <property type="entry name" value="OS06G0581500 PROTEIN"/>
    <property type="match status" value="1"/>
</dbReference>
<dbReference type="PANTHER" id="PTHR27008">
    <property type="entry name" value="OS04G0122200 PROTEIN"/>
    <property type="match status" value="1"/>
</dbReference>
<sequence>MVDSTTERCEVMERERWGRDEKKNIKEMGKDWLERERDKKKGLKMEKIGKEKRLEVEKREGEIGEKKERERFTGSIPISFSNASGLQKLELSSNNFTGLVPVELGTLQYLSLLNLGKNQLGSDSKEANNLNVITYLVNCSSLQRLSLAYNRLSGKLPNSIANLSTQLETLALGGNLIHGSIFIGIENLINLTTLGLEENFLSGSIPFGIGKLPNLNKMSLYQKNFSGNIPSSLGNLTQLLYLFMDGNSLEGSIPSSLGNCTNLVRLWLASNILSGTIPKQVVSLTSLLEFHVDSNFFSGPLPFEIVPFCIRSSDKEALDAEVEPSMLGLQSCWGSTYADELANFHEHGHTLSHSCYCLDAYSVLIFDRYLQVYDGKMHWASVAFAYNTGGGVTLRRKGTLNRSTCYFN</sequence>
<comment type="caution">
    <text evidence="10">The sequence shown here is derived from an EMBL/GenBank/DDBJ whole genome shotgun (WGS) entry which is preliminary data.</text>
</comment>
<comment type="subcellular location">
    <subcellularLocation>
        <location evidence="1">Cell membrane</location>
    </subcellularLocation>
</comment>
<dbReference type="AlphaFoldDB" id="A0A7J7MKL6"/>
<evidence type="ECO:0000256" key="9">
    <source>
        <dbReference type="ARBA" id="ARBA00023180"/>
    </source>
</evidence>
<keyword evidence="5" id="KW-0732">Signal</keyword>
<evidence type="ECO:0000256" key="4">
    <source>
        <dbReference type="ARBA" id="ARBA00022692"/>
    </source>
</evidence>
<dbReference type="FunFam" id="3.80.10.10:FF:000383">
    <property type="entry name" value="Leucine-rich repeat receptor protein kinase EMS1"/>
    <property type="match status" value="1"/>
</dbReference>
<reference evidence="10 11" key="1">
    <citation type="journal article" date="2020" name="IScience">
        <title>Genome Sequencing of the Endangered Kingdonia uniflora (Circaeasteraceae, Ranunculales) Reveals Potential Mechanisms of Evolutionary Specialization.</title>
        <authorList>
            <person name="Sun Y."/>
            <person name="Deng T."/>
            <person name="Zhang A."/>
            <person name="Moore M.J."/>
            <person name="Landis J.B."/>
            <person name="Lin N."/>
            <person name="Zhang H."/>
            <person name="Zhang X."/>
            <person name="Huang J."/>
            <person name="Zhang X."/>
            <person name="Sun H."/>
            <person name="Wang H."/>
        </authorList>
    </citation>
    <scope>NUCLEOTIDE SEQUENCE [LARGE SCALE GENOMIC DNA]</scope>
    <source>
        <strain evidence="10">TB1705</strain>
        <tissue evidence="10">Leaf</tissue>
    </source>
</reference>
<keyword evidence="6" id="KW-0677">Repeat</keyword>
<name>A0A7J7MKL6_9MAGN</name>
<evidence type="ECO:0000256" key="7">
    <source>
        <dbReference type="ARBA" id="ARBA00022989"/>
    </source>
</evidence>
<dbReference type="InterPro" id="IPR051809">
    <property type="entry name" value="Plant_receptor-like_S/T_kinase"/>
</dbReference>
<dbReference type="InterPro" id="IPR001611">
    <property type="entry name" value="Leu-rich_rpt"/>
</dbReference>
<keyword evidence="4" id="KW-0812">Transmembrane</keyword>
<proteinExistence type="predicted"/>
<evidence type="ECO:0000256" key="8">
    <source>
        <dbReference type="ARBA" id="ARBA00023136"/>
    </source>
</evidence>
<protein>
    <submittedName>
        <fullName evidence="10">Uncharacterized protein</fullName>
    </submittedName>
</protein>
<evidence type="ECO:0000256" key="2">
    <source>
        <dbReference type="ARBA" id="ARBA00022475"/>
    </source>
</evidence>
<dbReference type="FunFam" id="3.80.10.10:FF:000041">
    <property type="entry name" value="LRR receptor-like serine/threonine-protein kinase ERECTA"/>
    <property type="match status" value="1"/>
</dbReference>
<evidence type="ECO:0000256" key="3">
    <source>
        <dbReference type="ARBA" id="ARBA00022614"/>
    </source>
</evidence>
<keyword evidence="7" id="KW-1133">Transmembrane helix</keyword>